<feature type="domain" description="DUF7890" evidence="1">
    <location>
        <begin position="54"/>
        <end position="76"/>
    </location>
</feature>
<reference evidence="2" key="2">
    <citation type="submission" date="2023-06" db="EMBL/GenBank/DDBJ databases">
        <authorList>
            <person name="Ma L."/>
            <person name="Liu K.-W."/>
            <person name="Li Z."/>
            <person name="Hsiao Y.-Y."/>
            <person name="Qi Y."/>
            <person name="Fu T."/>
            <person name="Tang G."/>
            <person name="Zhang D."/>
            <person name="Sun W.-H."/>
            <person name="Liu D.-K."/>
            <person name="Li Y."/>
            <person name="Chen G.-Z."/>
            <person name="Liu X.-D."/>
            <person name="Liao X.-Y."/>
            <person name="Jiang Y.-T."/>
            <person name="Yu X."/>
            <person name="Hao Y."/>
            <person name="Huang J."/>
            <person name="Zhao X.-W."/>
            <person name="Ke S."/>
            <person name="Chen Y.-Y."/>
            <person name="Wu W.-L."/>
            <person name="Hsu J.-L."/>
            <person name="Lin Y.-F."/>
            <person name="Huang M.-D."/>
            <person name="Li C.-Y."/>
            <person name="Huang L."/>
            <person name="Wang Z.-W."/>
            <person name="Zhao X."/>
            <person name="Zhong W.-Y."/>
            <person name="Peng D.-H."/>
            <person name="Ahmad S."/>
            <person name="Lan S."/>
            <person name="Zhang J.-S."/>
            <person name="Tsai W.-C."/>
            <person name="Van De Peer Y."/>
            <person name="Liu Z.-J."/>
        </authorList>
    </citation>
    <scope>NUCLEOTIDE SEQUENCE</scope>
    <source>
        <strain evidence="2">CP</strain>
        <tissue evidence="2">Leaves</tissue>
    </source>
</reference>
<proteinExistence type="predicted"/>
<dbReference type="EMBL" id="JAUJYO010000020">
    <property type="protein sequence ID" value="KAK1285366.1"/>
    <property type="molecule type" value="Genomic_DNA"/>
</dbReference>
<gene>
    <name evidence="2" type="ORF">QJS10_CPB20g02006</name>
</gene>
<name>A0AAV9C987_ACOCL</name>
<evidence type="ECO:0000313" key="3">
    <source>
        <dbReference type="Proteomes" id="UP001180020"/>
    </source>
</evidence>
<evidence type="ECO:0000313" key="2">
    <source>
        <dbReference type="EMBL" id="KAK1285366.1"/>
    </source>
</evidence>
<evidence type="ECO:0000259" key="1">
    <source>
        <dbReference type="Pfam" id="PF25418"/>
    </source>
</evidence>
<dbReference type="PANTHER" id="PTHR35704">
    <property type="entry name" value="OS02G0254600 PROTEIN"/>
    <property type="match status" value="1"/>
</dbReference>
<organism evidence="2 3">
    <name type="scientific">Acorus calamus</name>
    <name type="common">Sweet flag</name>
    <dbReference type="NCBI Taxonomy" id="4465"/>
    <lineage>
        <taxon>Eukaryota</taxon>
        <taxon>Viridiplantae</taxon>
        <taxon>Streptophyta</taxon>
        <taxon>Embryophyta</taxon>
        <taxon>Tracheophyta</taxon>
        <taxon>Spermatophyta</taxon>
        <taxon>Magnoliopsida</taxon>
        <taxon>Liliopsida</taxon>
        <taxon>Acoraceae</taxon>
        <taxon>Acorus</taxon>
    </lineage>
</organism>
<dbReference type="InterPro" id="IPR057212">
    <property type="entry name" value="DUF7890"/>
</dbReference>
<comment type="caution">
    <text evidence="2">The sequence shown here is derived from an EMBL/GenBank/DDBJ whole genome shotgun (WGS) entry which is preliminary data.</text>
</comment>
<dbReference type="AlphaFoldDB" id="A0AAV9C987"/>
<keyword evidence="3" id="KW-1185">Reference proteome</keyword>
<dbReference type="Pfam" id="PF25418">
    <property type="entry name" value="DUF7890"/>
    <property type="match status" value="1"/>
</dbReference>
<accession>A0AAV9C987</accession>
<dbReference type="Proteomes" id="UP001180020">
    <property type="component" value="Unassembled WGS sequence"/>
</dbReference>
<dbReference type="PANTHER" id="PTHR35704:SF1">
    <property type="entry name" value="OS02G0254600 PROTEIN"/>
    <property type="match status" value="1"/>
</dbReference>
<protein>
    <recommendedName>
        <fullName evidence="1">DUF7890 domain-containing protein</fullName>
    </recommendedName>
</protein>
<reference evidence="2" key="1">
    <citation type="journal article" date="2023" name="Nat. Commun.">
        <title>Diploid and tetraploid genomes of Acorus and the evolution of monocots.</title>
        <authorList>
            <person name="Ma L."/>
            <person name="Liu K.W."/>
            <person name="Li Z."/>
            <person name="Hsiao Y.Y."/>
            <person name="Qi Y."/>
            <person name="Fu T."/>
            <person name="Tang G.D."/>
            <person name="Zhang D."/>
            <person name="Sun W.H."/>
            <person name="Liu D.K."/>
            <person name="Li Y."/>
            <person name="Chen G.Z."/>
            <person name="Liu X.D."/>
            <person name="Liao X.Y."/>
            <person name="Jiang Y.T."/>
            <person name="Yu X."/>
            <person name="Hao Y."/>
            <person name="Huang J."/>
            <person name="Zhao X.W."/>
            <person name="Ke S."/>
            <person name="Chen Y.Y."/>
            <person name="Wu W.L."/>
            <person name="Hsu J.L."/>
            <person name="Lin Y.F."/>
            <person name="Huang M.D."/>
            <person name="Li C.Y."/>
            <person name="Huang L."/>
            <person name="Wang Z.W."/>
            <person name="Zhao X."/>
            <person name="Zhong W.Y."/>
            <person name="Peng D.H."/>
            <person name="Ahmad S."/>
            <person name="Lan S."/>
            <person name="Zhang J.S."/>
            <person name="Tsai W.C."/>
            <person name="Van de Peer Y."/>
            <person name="Liu Z.J."/>
        </authorList>
    </citation>
    <scope>NUCLEOTIDE SEQUENCE</scope>
    <source>
        <strain evidence="2">CP</strain>
    </source>
</reference>
<sequence length="127" mass="14380">MGNCLRAEKPKHTKMKQLIFEESDEGLHHQEMKEESGCMKGYDCMGSTAVERGHVRVKILLTKKELSLLLSKCSDDNNEINGGMSERIARELKVKADDGRIRFESVQPLKLCSDSWRPALDSIPEDC</sequence>